<name>A0A5J4TJK3_9EUKA</name>
<evidence type="ECO:0000313" key="1">
    <source>
        <dbReference type="EMBL" id="KAA6358052.1"/>
    </source>
</evidence>
<evidence type="ECO:0000313" key="2">
    <source>
        <dbReference type="Proteomes" id="UP000324800"/>
    </source>
</evidence>
<reference evidence="1 2" key="1">
    <citation type="submission" date="2019-03" db="EMBL/GenBank/DDBJ databases">
        <title>Single cell metagenomics reveals metabolic interactions within the superorganism composed of flagellate Streblomastix strix and complex community of Bacteroidetes bacteria on its surface.</title>
        <authorList>
            <person name="Treitli S.C."/>
            <person name="Kolisko M."/>
            <person name="Husnik F."/>
            <person name="Keeling P."/>
            <person name="Hampl V."/>
        </authorList>
    </citation>
    <scope>NUCLEOTIDE SEQUENCE [LARGE SCALE GENOMIC DNA]</scope>
    <source>
        <strain evidence="1">ST1C</strain>
    </source>
</reference>
<gene>
    <name evidence="1" type="ORF">EZS28_046421</name>
</gene>
<dbReference type="Proteomes" id="UP000324800">
    <property type="component" value="Unassembled WGS sequence"/>
</dbReference>
<organism evidence="1 2">
    <name type="scientific">Streblomastix strix</name>
    <dbReference type="NCBI Taxonomy" id="222440"/>
    <lineage>
        <taxon>Eukaryota</taxon>
        <taxon>Metamonada</taxon>
        <taxon>Preaxostyla</taxon>
        <taxon>Oxymonadida</taxon>
        <taxon>Streblomastigidae</taxon>
        <taxon>Streblomastix</taxon>
    </lineage>
</organism>
<proteinExistence type="predicted"/>
<accession>A0A5J4TJK3</accession>
<sequence>LWTVIAAVMLIPLMGYYAGHIIEYLDDNPKFPLFFLDKDENSESFCTIDENVAKYLKVFQKLNFEPSLCAVIESTISNRVLALYGLSAYFHNEVNITPSVIYELETLPEVLQIYDGGIKPYFNSRGCDGSRERFIFGAELNGVVSDECIKNTAIIPGHSSAPPDLQ</sequence>
<feature type="non-terminal residue" evidence="1">
    <location>
        <position position="1"/>
    </location>
</feature>
<feature type="non-terminal residue" evidence="1">
    <location>
        <position position="166"/>
    </location>
</feature>
<dbReference type="AlphaFoldDB" id="A0A5J4TJK3"/>
<comment type="caution">
    <text evidence="1">The sequence shown here is derived from an EMBL/GenBank/DDBJ whole genome shotgun (WGS) entry which is preliminary data.</text>
</comment>
<dbReference type="EMBL" id="SNRW01030435">
    <property type="protein sequence ID" value="KAA6358052.1"/>
    <property type="molecule type" value="Genomic_DNA"/>
</dbReference>
<protein>
    <submittedName>
        <fullName evidence="1">Uncharacterized protein</fullName>
    </submittedName>
</protein>